<dbReference type="Gene3D" id="3.40.630.30">
    <property type="match status" value="1"/>
</dbReference>
<keyword evidence="1" id="KW-0808">Transferase</keyword>
<reference evidence="5" key="1">
    <citation type="submission" date="2020-07" db="EMBL/GenBank/DDBJ databases">
        <title>Vallitalea pronyensis genome.</title>
        <authorList>
            <person name="Postec A."/>
        </authorList>
    </citation>
    <scope>NUCLEOTIDE SEQUENCE</scope>
    <source>
        <strain evidence="5">FatNI3</strain>
    </source>
</reference>
<feature type="domain" description="N-acetyltransferase" evidence="4">
    <location>
        <begin position="10"/>
        <end position="176"/>
    </location>
</feature>
<sequence>MFEYKINKDLSLRLVHVLDSEEVYQLIDESRAHLKKWLTWVDLIKSVRDCRYSALKAMDQYAENNGFQCNIIYSGKIVGRIGLHGINWGDKSTSIGYWLGKKYVGRGIMTTCCDGLLKLVFNQLKLNKVYIYVDEKNTKSRAIPKRLNFKEVSIKNNAQIFTGSYVKHVRYIMTRERYFQPY</sequence>
<dbReference type="PANTHER" id="PTHR43792">
    <property type="entry name" value="GNAT FAMILY, PUTATIVE (AFU_ORTHOLOGUE AFUA_3G00765)-RELATED-RELATED"/>
    <property type="match status" value="1"/>
</dbReference>
<accession>A0A8J8SH69</accession>
<dbReference type="RefSeq" id="WP_212693971.1">
    <property type="nucleotide sequence ID" value="NZ_CP058649.1"/>
</dbReference>
<protein>
    <submittedName>
        <fullName evidence="5">GNAT family N-acetyltransferase</fullName>
    </submittedName>
</protein>
<name>A0A8J8SH69_9FIRM</name>
<evidence type="ECO:0000256" key="3">
    <source>
        <dbReference type="ARBA" id="ARBA00038502"/>
    </source>
</evidence>
<evidence type="ECO:0000313" key="5">
    <source>
        <dbReference type="EMBL" id="QUI23291.1"/>
    </source>
</evidence>
<dbReference type="PANTHER" id="PTHR43792:SF8">
    <property type="entry name" value="[RIBOSOMAL PROTEIN US5]-ALANINE N-ACETYLTRANSFERASE"/>
    <property type="match status" value="1"/>
</dbReference>
<dbReference type="InterPro" id="IPR000182">
    <property type="entry name" value="GNAT_dom"/>
</dbReference>
<evidence type="ECO:0000259" key="4">
    <source>
        <dbReference type="PROSITE" id="PS51186"/>
    </source>
</evidence>
<comment type="similarity">
    <text evidence="3">Belongs to the acetyltransferase family. RimJ subfamily.</text>
</comment>
<dbReference type="InterPro" id="IPR016181">
    <property type="entry name" value="Acyl_CoA_acyltransferase"/>
</dbReference>
<dbReference type="GO" id="GO:0016747">
    <property type="term" value="F:acyltransferase activity, transferring groups other than amino-acyl groups"/>
    <property type="evidence" value="ECO:0007669"/>
    <property type="project" value="InterPro"/>
</dbReference>
<evidence type="ECO:0000313" key="6">
    <source>
        <dbReference type="Proteomes" id="UP000683246"/>
    </source>
</evidence>
<organism evidence="5 6">
    <name type="scientific">Vallitalea pronyensis</name>
    <dbReference type="NCBI Taxonomy" id="1348613"/>
    <lineage>
        <taxon>Bacteria</taxon>
        <taxon>Bacillati</taxon>
        <taxon>Bacillota</taxon>
        <taxon>Clostridia</taxon>
        <taxon>Lachnospirales</taxon>
        <taxon>Vallitaleaceae</taxon>
        <taxon>Vallitalea</taxon>
    </lineage>
</organism>
<dbReference type="InterPro" id="IPR051531">
    <property type="entry name" value="N-acetyltransferase"/>
</dbReference>
<evidence type="ECO:0000256" key="1">
    <source>
        <dbReference type="ARBA" id="ARBA00022679"/>
    </source>
</evidence>
<dbReference type="Pfam" id="PF13302">
    <property type="entry name" value="Acetyltransf_3"/>
    <property type="match status" value="1"/>
</dbReference>
<dbReference type="AlphaFoldDB" id="A0A8J8SH69"/>
<dbReference type="Proteomes" id="UP000683246">
    <property type="component" value="Chromosome"/>
</dbReference>
<dbReference type="SUPFAM" id="SSF55729">
    <property type="entry name" value="Acyl-CoA N-acyltransferases (Nat)"/>
    <property type="match status" value="1"/>
</dbReference>
<gene>
    <name evidence="5" type="ORF">HZI73_13780</name>
</gene>
<dbReference type="PROSITE" id="PS51186">
    <property type="entry name" value="GNAT"/>
    <property type="match status" value="1"/>
</dbReference>
<keyword evidence="2" id="KW-0012">Acyltransferase</keyword>
<keyword evidence="6" id="KW-1185">Reference proteome</keyword>
<dbReference type="KEGG" id="vpy:HZI73_13780"/>
<proteinExistence type="inferred from homology"/>
<evidence type="ECO:0000256" key="2">
    <source>
        <dbReference type="ARBA" id="ARBA00023315"/>
    </source>
</evidence>
<dbReference type="EMBL" id="CP058649">
    <property type="protein sequence ID" value="QUI23291.1"/>
    <property type="molecule type" value="Genomic_DNA"/>
</dbReference>